<reference evidence="8 9" key="1">
    <citation type="journal article" date="2023" name="Hortic Res">
        <title>The complete reference genome for grapevine (Vitis vinifera L.) genetics and breeding.</title>
        <authorList>
            <person name="Shi X."/>
            <person name="Cao S."/>
            <person name="Wang X."/>
            <person name="Huang S."/>
            <person name="Wang Y."/>
            <person name="Liu Z."/>
            <person name="Liu W."/>
            <person name="Leng X."/>
            <person name="Peng Y."/>
            <person name="Wang N."/>
            <person name="Wang Y."/>
            <person name="Ma Z."/>
            <person name="Xu X."/>
            <person name="Zhang F."/>
            <person name="Xue H."/>
            <person name="Zhong H."/>
            <person name="Wang Y."/>
            <person name="Zhang K."/>
            <person name="Velt A."/>
            <person name="Avia K."/>
            <person name="Holtgrawe D."/>
            <person name="Grimplet J."/>
            <person name="Matus J.T."/>
            <person name="Ware D."/>
            <person name="Wu X."/>
            <person name="Wang H."/>
            <person name="Liu C."/>
            <person name="Fang Y."/>
            <person name="Rustenholz C."/>
            <person name="Cheng Z."/>
            <person name="Xiao H."/>
            <person name="Zhou Y."/>
        </authorList>
    </citation>
    <scope>NUCLEOTIDE SEQUENCE [LARGE SCALE GENOMIC DNA]</scope>
    <source>
        <strain evidence="9">cv. Pinot noir / PN40024</strain>
        <tissue evidence="8">Leaf</tissue>
    </source>
</reference>
<accession>A0ABY9DZ87</accession>
<dbReference type="InterPro" id="IPR017853">
    <property type="entry name" value="GH"/>
</dbReference>
<comment type="catalytic activity">
    <reaction evidence="1">
        <text>Random hydrolysis of (1-&gt;4)-beta-D-mannosidic linkages in mannans, galactomannans and glucomannans.</text>
        <dbReference type="EC" id="3.2.1.78"/>
    </reaction>
</comment>
<evidence type="ECO:0000256" key="4">
    <source>
        <dbReference type="ARBA" id="ARBA00022801"/>
    </source>
</evidence>
<dbReference type="EMBL" id="CP126665">
    <property type="protein sequence ID" value="WKA11746.1"/>
    <property type="molecule type" value="Genomic_DNA"/>
</dbReference>
<name>A0ABY9DZ87_VITVI</name>
<organism evidence="8 9">
    <name type="scientific">Vitis vinifera</name>
    <name type="common">Grape</name>
    <dbReference type="NCBI Taxonomy" id="29760"/>
    <lineage>
        <taxon>Eukaryota</taxon>
        <taxon>Viridiplantae</taxon>
        <taxon>Streptophyta</taxon>
        <taxon>Embryophyta</taxon>
        <taxon>Tracheophyta</taxon>
        <taxon>Spermatophyta</taxon>
        <taxon>Magnoliopsida</taxon>
        <taxon>eudicotyledons</taxon>
        <taxon>Gunneridae</taxon>
        <taxon>Pentapetalae</taxon>
        <taxon>rosids</taxon>
        <taxon>Vitales</taxon>
        <taxon>Vitaceae</taxon>
        <taxon>Viteae</taxon>
        <taxon>Vitis</taxon>
    </lineage>
</organism>
<dbReference type="InterPro" id="IPR045053">
    <property type="entry name" value="MAN-like"/>
</dbReference>
<dbReference type="Gene3D" id="3.20.20.80">
    <property type="entry name" value="Glycosidases"/>
    <property type="match status" value="2"/>
</dbReference>
<dbReference type="InterPro" id="IPR001547">
    <property type="entry name" value="Glyco_hydro_5"/>
</dbReference>
<evidence type="ECO:0000256" key="1">
    <source>
        <dbReference type="ARBA" id="ARBA00001678"/>
    </source>
</evidence>
<feature type="signal peptide" evidence="6">
    <location>
        <begin position="1"/>
        <end position="23"/>
    </location>
</feature>
<evidence type="ECO:0000256" key="5">
    <source>
        <dbReference type="ARBA" id="ARBA00023295"/>
    </source>
</evidence>
<evidence type="ECO:0000313" key="9">
    <source>
        <dbReference type="Proteomes" id="UP001227230"/>
    </source>
</evidence>
<proteinExistence type="inferred from homology"/>
<evidence type="ECO:0000259" key="7">
    <source>
        <dbReference type="Pfam" id="PF26410"/>
    </source>
</evidence>
<gene>
    <name evidence="8" type="ORF">VitviT2T_029216</name>
</gene>
<evidence type="ECO:0000256" key="3">
    <source>
        <dbReference type="ARBA" id="ARBA00012706"/>
    </source>
</evidence>
<dbReference type="SUPFAM" id="SSF51445">
    <property type="entry name" value="(Trans)glycosidases"/>
    <property type="match status" value="2"/>
</dbReference>
<feature type="chain" id="PRO_5046959618" description="mannan endo-1,4-beta-mannosidase" evidence="6">
    <location>
        <begin position="24"/>
        <end position="761"/>
    </location>
</feature>
<dbReference type="Pfam" id="PF26410">
    <property type="entry name" value="GH5_mannosidase"/>
    <property type="match status" value="2"/>
</dbReference>
<evidence type="ECO:0000256" key="6">
    <source>
        <dbReference type="SAM" id="SignalP"/>
    </source>
</evidence>
<keyword evidence="4" id="KW-0378">Hydrolase</keyword>
<dbReference type="PANTHER" id="PTHR31451:SF53">
    <property type="entry name" value="MANNAN ENDO-1,4-BETA-MANNOSIDASE"/>
    <property type="match status" value="1"/>
</dbReference>
<dbReference type="Proteomes" id="UP001227230">
    <property type="component" value="Chromosome 18"/>
</dbReference>
<feature type="domain" description="Glycoside hydrolase family 5" evidence="7">
    <location>
        <begin position="31"/>
        <end position="363"/>
    </location>
</feature>
<comment type="similarity">
    <text evidence="2">Belongs to the glycosyl hydrolase 5 (cellulase A) family.</text>
</comment>
<feature type="domain" description="Glycoside hydrolase family 5" evidence="7">
    <location>
        <begin position="389"/>
        <end position="720"/>
    </location>
</feature>
<protein>
    <recommendedName>
        <fullName evidence="3">mannan endo-1,4-beta-mannosidase</fullName>
        <ecNumber evidence="3">3.2.1.78</ecNumber>
    </recommendedName>
</protein>
<dbReference type="PANTHER" id="PTHR31451">
    <property type="match status" value="1"/>
</dbReference>
<keyword evidence="5" id="KW-0326">Glycosidase</keyword>
<sequence>MSRFHKVGYVVGVLITLALVCQARVHSHGGFVRTEGTRFVLGGSSSLFNGFNSYWMMHVATEPSERYKVSNTFREAADAGLSVCRTWAFSDGGDRALQISPGTYDERVFQALDFVISEARRYGIRLILSFVNNYKDYGGRPQYVEWARNAGVNVNGEDDFYTTPTVKEYYKNHVKRVITRFNTITRIVYKDDPTIMAWELMNEPRCQADSSEKMVNGWVQEMASFVKSLDKNHLLEIGMEGFYGDSMPEKKVNNPGYQVGTDFISNNLIKEIDFTTIHAYPDIWLSGQNESAQMAFMQRWMQSHSIDSKGILKKPLVMAEFGKSSKGQGYSLGARDQYLSTVYQSMNNFESTGGGISGSLVWQLMAEGMDSYGDGYALACEARVLQNSGFVQTRNTQFILNGSPFFFNGFNSYWLMHISAEPSQRNKVSDVFRQASAAGLSVCRTWAFSDGGYQALQISPGVYDERVFQGLDFVISEARKNGIRLVLTLSNNYQDFGGRPQYVNWAKSAGVSVNNDDDFYINAVIKGYYKNHVKRVITRVNTITGVAYKDDPTIMAWELMNEPRCQIDYSGKTLNGWVQEMASYVKSIDNKHLLTVGMEGFYGDSLPERKPVNPGYQVGTDFISNHLIREIDFTTIHAYPDIWLNGKDDNAQMAFLQTWTTSHLTDSRTIIKKPMIFAEFGKSSKDPGYSINARDSFLNAVYTNIYSSARSGGMGGGLVWQIMAEGMESYYDGYEIVLSKNPSTSSVITQQSRRMAALDHM</sequence>
<keyword evidence="6" id="KW-0732">Signal</keyword>
<evidence type="ECO:0000256" key="2">
    <source>
        <dbReference type="ARBA" id="ARBA00005641"/>
    </source>
</evidence>
<keyword evidence="9" id="KW-1185">Reference proteome</keyword>
<evidence type="ECO:0000313" key="8">
    <source>
        <dbReference type="EMBL" id="WKA11746.1"/>
    </source>
</evidence>
<dbReference type="EC" id="3.2.1.78" evidence="3"/>